<dbReference type="PANTHER" id="PTHR13554">
    <property type="entry name" value="26S PROTEASOME NON-ATPASE REGULATORY SUBUNIT 5-RELATED"/>
    <property type="match status" value="1"/>
</dbReference>
<dbReference type="AlphaFoldDB" id="A0AA36CT21"/>
<evidence type="ECO:0000256" key="2">
    <source>
        <dbReference type="ARBA" id="ARBA00014933"/>
    </source>
</evidence>
<dbReference type="Proteomes" id="UP001177023">
    <property type="component" value="Unassembled WGS sequence"/>
</dbReference>
<gene>
    <name evidence="3" type="ORF">MSPICULIGERA_LOCUS13125</name>
</gene>
<evidence type="ECO:0000313" key="3">
    <source>
        <dbReference type="EMBL" id="CAJ0574798.1"/>
    </source>
</evidence>
<dbReference type="Pfam" id="PF10508">
    <property type="entry name" value="Proteasom_PSMB"/>
    <property type="match status" value="1"/>
</dbReference>
<dbReference type="InterPro" id="IPR011989">
    <property type="entry name" value="ARM-like"/>
</dbReference>
<organism evidence="3 4">
    <name type="scientific">Mesorhabditis spiculigera</name>
    <dbReference type="NCBI Taxonomy" id="96644"/>
    <lineage>
        <taxon>Eukaryota</taxon>
        <taxon>Metazoa</taxon>
        <taxon>Ecdysozoa</taxon>
        <taxon>Nematoda</taxon>
        <taxon>Chromadorea</taxon>
        <taxon>Rhabditida</taxon>
        <taxon>Rhabditina</taxon>
        <taxon>Rhabditomorpha</taxon>
        <taxon>Rhabditoidea</taxon>
        <taxon>Rhabditidae</taxon>
        <taxon>Mesorhabditinae</taxon>
        <taxon>Mesorhabditis</taxon>
    </lineage>
</organism>
<dbReference type="GO" id="GO:0043248">
    <property type="term" value="P:proteasome assembly"/>
    <property type="evidence" value="ECO:0007669"/>
    <property type="project" value="InterPro"/>
</dbReference>
<comment type="similarity">
    <text evidence="1">Belongs to the proteasome subunit S5B/HSM3 family.</text>
</comment>
<name>A0AA36CT21_9BILA</name>
<dbReference type="PANTHER" id="PTHR13554:SF10">
    <property type="entry name" value="26S PROTEASOME NON-ATPASE REGULATORY SUBUNIT 5"/>
    <property type="match status" value="1"/>
</dbReference>
<dbReference type="SUPFAM" id="SSF48371">
    <property type="entry name" value="ARM repeat"/>
    <property type="match status" value="1"/>
</dbReference>
<dbReference type="Gene3D" id="1.25.10.10">
    <property type="entry name" value="Leucine-rich Repeat Variant"/>
    <property type="match status" value="1"/>
</dbReference>
<keyword evidence="4" id="KW-1185">Reference proteome</keyword>
<dbReference type="InterPro" id="IPR016024">
    <property type="entry name" value="ARM-type_fold"/>
</dbReference>
<accession>A0AA36CT21</accession>
<protein>
    <recommendedName>
        <fullName evidence="2">26S proteasome non-ATPase regulatory subunit 5</fullName>
    </recommendedName>
</protein>
<dbReference type="EMBL" id="CATQJA010002633">
    <property type="protein sequence ID" value="CAJ0574798.1"/>
    <property type="molecule type" value="Genomic_DNA"/>
</dbReference>
<evidence type="ECO:0000313" key="4">
    <source>
        <dbReference type="Proteomes" id="UP001177023"/>
    </source>
</evidence>
<comment type="caution">
    <text evidence="3">The sequence shown here is derived from an EMBL/GenBank/DDBJ whole genome shotgun (WGS) entry which is preliminary data.</text>
</comment>
<reference evidence="3" key="1">
    <citation type="submission" date="2023-06" db="EMBL/GenBank/DDBJ databases">
        <authorList>
            <person name="Delattre M."/>
        </authorList>
    </citation>
    <scope>NUCLEOTIDE SEQUENCE</scope>
    <source>
        <strain evidence="3">AF72</strain>
    </source>
</reference>
<sequence length="477" mass="53247">MEAMDEDTPAFFWDAARFVAINKELYTSKSEARAAEVLAHVANVDIETVDPEAIIDAKDLILLAMRTIGAEGLLARHQMELLSALSKLPAAFVDVMAAFFVNAHAARQMIPLGALAVAIAFARRVQEEECAEKIAELLGPIAQVPELHHEMMHQLANTRNAERRFRVYEVQLAACRASNVYPAMAEYMQHIIKELEGDDVLTQLTTMDFLTSIAMTGPLGGRLLKESDASTVVYKLLLASKESPDGGFVYPGCVQYFGQLGRISPDELGEYPVFLDTVVDMVAHFDRLDPSLRAAAFDTLANIGYSDKGKAVLEKHTGAPQCQRLIEHFAVAVSNGPVDLRVRHLEAWTLLFVQHPPKADEAVAKRWFEWLGQPFARLFFGYLQQPFENMRRAAFTALHALMGFEFGKETMFEVNGFIDWLCNPGTETVWEICQEKDDLVRALIQSPSPAVTPELRQKLTRYFVKEKADPQVAMANI</sequence>
<proteinExistence type="inferred from homology"/>
<dbReference type="InterPro" id="IPR019538">
    <property type="entry name" value="PSMD5"/>
</dbReference>
<evidence type="ECO:0000256" key="1">
    <source>
        <dbReference type="ARBA" id="ARBA00006823"/>
    </source>
</evidence>
<dbReference type="GO" id="GO:0005829">
    <property type="term" value="C:cytosol"/>
    <property type="evidence" value="ECO:0007669"/>
    <property type="project" value="TreeGrafter"/>
</dbReference>
<feature type="non-terminal residue" evidence="3">
    <location>
        <position position="1"/>
    </location>
</feature>